<evidence type="ECO:0000313" key="2">
    <source>
        <dbReference type="Proteomes" id="UP000789759"/>
    </source>
</evidence>
<sequence length="121" mass="13917">YLSRDGDEYIESLALNKKEKTLINQEKLQKIKAVLLDPINTTQYTSAFRYWASIFSENEISNEFGLENIQELVNDLDDLIDNANSIPLMTTESSSLNQDSNIEMQRNLVDDNNHKNQDTDT</sequence>
<proteinExistence type="predicted"/>
<dbReference type="EMBL" id="CAJVQA010020045">
    <property type="protein sequence ID" value="CAG8761708.1"/>
    <property type="molecule type" value="Genomic_DNA"/>
</dbReference>
<evidence type="ECO:0000313" key="1">
    <source>
        <dbReference type="EMBL" id="CAG8761708.1"/>
    </source>
</evidence>
<protein>
    <submittedName>
        <fullName evidence="1">19174_t:CDS:1</fullName>
    </submittedName>
</protein>
<comment type="caution">
    <text evidence="1">The sequence shown here is derived from an EMBL/GenBank/DDBJ whole genome shotgun (WGS) entry which is preliminary data.</text>
</comment>
<keyword evidence="2" id="KW-1185">Reference proteome</keyword>
<gene>
    <name evidence="1" type="ORF">CPELLU_LOCUS15344</name>
</gene>
<reference evidence="1" key="1">
    <citation type="submission" date="2021-06" db="EMBL/GenBank/DDBJ databases">
        <authorList>
            <person name="Kallberg Y."/>
            <person name="Tangrot J."/>
            <person name="Rosling A."/>
        </authorList>
    </citation>
    <scope>NUCLEOTIDE SEQUENCE</scope>
    <source>
        <strain evidence="1">FL966</strain>
    </source>
</reference>
<organism evidence="1 2">
    <name type="scientific">Cetraspora pellucida</name>
    <dbReference type="NCBI Taxonomy" id="1433469"/>
    <lineage>
        <taxon>Eukaryota</taxon>
        <taxon>Fungi</taxon>
        <taxon>Fungi incertae sedis</taxon>
        <taxon>Mucoromycota</taxon>
        <taxon>Glomeromycotina</taxon>
        <taxon>Glomeromycetes</taxon>
        <taxon>Diversisporales</taxon>
        <taxon>Gigasporaceae</taxon>
        <taxon>Cetraspora</taxon>
    </lineage>
</organism>
<feature type="non-terminal residue" evidence="1">
    <location>
        <position position="121"/>
    </location>
</feature>
<dbReference type="AlphaFoldDB" id="A0A9N9J2A4"/>
<accession>A0A9N9J2A4</accession>
<name>A0A9N9J2A4_9GLOM</name>
<dbReference type="OrthoDB" id="2428946at2759"/>
<dbReference type="Proteomes" id="UP000789759">
    <property type="component" value="Unassembled WGS sequence"/>
</dbReference>
<feature type="non-terminal residue" evidence="1">
    <location>
        <position position="1"/>
    </location>
</feature>